<accession>A0A1U7PQG1</accession>
<proteinExistence type="predicted"/>
<feature type="transmembrane region" description="Helical" evidence="3">
    <location>
        <begin position="12"/>
        <end position="35"/>
    </location>
</feature>
<dbReference type="AlphaFoldDB" id="A0A1U7PQG1"/>
<dbReference type="GO" id="GO:0030420">
    <property type="term" value="P:establishment of competence for transformation"/>
    <property type="evidence" value="ECO:0007669"/>
    <property type="project" value="UniProtKB-KW"/>
</dbReference>
<dbReference type="PROSITE" id="PS00409">
    <property type="entry name" value="PROKAR_NTER_METHYL"/>
    <property type="match status" value="1"/>
</dbReference>
<keyword evidence="3" id="KW-1133">Transmembrane helix</keyword>
<evidence type="ECO:0000256" key="2">
    <source>
        <dbReference type="ARBA" id="ARBA00023287"/>
    </source>
</evidence>
<dbReference type="Pfam" id="PF07963">
    <property type="entry name" value="N_methyl"/>
    <property type="match status" value="1"/>
</dbReference>
<evidence type="ECO:0000256" key="1">
    <source>
        <dbReference type="ARBA" id="ARBA00004241"/>
    </source>
</evidence>
<comment type="subcellular location">
    <subcellularLocation>
        <location evidence="1">Cell surface</location>
    </subcellularLocation>
</comment>
<keyword evidence="3" id="KW-0812">Transmembrane</keyword>
<dbReference type="GO" id="GO:0009986">
    <property type="term" value="C:cell surface"/>
    <property type="evidence" value="ECO:0007669"/>
    <property type="project" value="UniProtKB-SubCell"/>
</dbReference>
<dbReference type="InterPro" id="IPR012902">
    <property type="entry name" value="N_methyl_site"/>
</dbReference>
<dbReference type="STRING" id="550447.SAMN05428946_1600"/>
<gene>
    <name evidence="4" type="ORF">SAMN05428946_1600</name>
</gene>
<keyword evidence="3" id="KW-0472">Membrane</keyword>
<dbReference type="Proteomes" id="UP000187550">
    <property type="component" value="Unassembled WGS sequence"/>
</dbReference>
<evidence type="ECO:0000313" key="5">
    <source>
        <dbReference type="Proteomes" id="UP000187550"/>
    </source>
</evidence>
<keyword evidence="2" id="KW-0178">Competence</keyword>
<reference evidence="5" key="1">
    <citation type="submission" date="2017-01" db="EMBL/GenBank/DDBJ databases">
        <authorList>
            <person name="Varghese N."/>
            <person name="Submissions S."/>
        </authorList>
    </citation>
    <scope>NUCLEOTIDE SEQUENCE [LARGE SCALE GENOMIC DNA]</scope>
    <source>
        <strain evidence="5">MNA4</strain>
    </source>
</reference>
<keyword evidence="5" id="KW-1185">Reference proteome</keyword>
<name>A0A1U7PQG1_9BACI</name>
<organism evidence="4 5">
    <name type="scientific">Edaphobacillus lindanitolerans</name>
    <dbReference type="NCBI Taxonomy" id="550447"/>
    <lineage>
        <taxon>Bacteria</taxon>
        <taxon>Bacillati</taxon>
        <taxon>Bacillota</taxon>
        <taxon>Bacilli</taxon>
        <taxon>Bacillales</taxon>
        <taxon>Bacillaceae</taxon>
        <taxon>Edaphobacillus</taxon>
    </lineage>
</organism>
<evidence type="ECO:0000313" key="4">
    <source>
        <dbReference type="EMBL" id="SIT83282.1"/>
    </source>
</evidence>
<protein>
    <submittedName>
        <fullName evidence="4">Bundlin</fullName>
    </submittedName>
</protein>
<evidence type="ECO:0000256" key="3">
    <source>
        <dbReference type="SAM" id="Phobius"/>
    </source>
</evidence>
<dbReference type="OrthoDB" id="2456766at2"/>
<sequence length="142" mass="16161">MDRNRKHEKGLTLVEVIASLALISIIIIGVMAFFATAVKTNDASETLLDASYVNQRYMEEIYQLADTSSDNERDNQLRNAGWAKTTAGRYTRQASGYYLELSITDARPATTLKNISLNVYKDPEHRRLASQMETKRQWEPKS</sequence>
<dbReference type="EMBL" id="FTPL01000002">
    <property type="protein sequence ID" value="SIT83282.1"/>
    <property type="molecule type" value="Genomic_DNA"/>
</dbReference>
<dbReference type="RefSeq" id="WP_076757877.1">
    <property type="nucleotide sequence ID" value="NZ_FTPL01000002.1"/>
</dbReference>